<accession>A0A9W7ZMF8</accession>
<dbReference type="FunFam" id="3.40.50.10130:FF:000001">
    <property type="entry name" value="DNA excision repair protein ERCC-1"/>
    <property type="match status" value="1"/>
</dbReference>
<dbReference type="GO" id="GO:0006302">
    <property type="term" value="P:double-strand break repair"/>
    <property type="evidence" value="ECO:0007669"/>
    <property type="project" value="UniProtKB-ARBA"/>
</dbReference>
<keyword evidence="4" id="KW-0238">DNA-binding</keyword>
<evidence type="ECO:0000256" key="8">
    <source>
        <dbReference type="SAM" id="MobiDB-lite"/>
    </source>
</evidence>
<dbReference type="GO" id="GO:0070522">
    <property type="term" value="C:ERCC4-ERCC1 complex"/>
    <property type="evidence" value="ECO:0007669"/>
    <property type="project" value="TreeGrafter"/>
</dbReference>
<dbReference type="NCBIfam" id="TIGR00597">
    <property type="entry name" value="rad10"/>
    <property type="match status" value="1"/>
</dbReference>
<keyword evidence="10" id="KW-0378">Hydrolase</keyword>
<dbReference type="OrthoDB" id="10262814at2759"/>
<evidence type="ECO:0000313" key="11">
    <source>
        <dbReference type="Proteomes" id="UP001150569"/>
    </source>
</evidence>
<feature type="compositionally biased region" description="Low complexity" evidence="8">
    <location>
        <begin position="201"/>
        <end position="211"/>
    </location>
</feature>
<dbReference type="InterPro" id="IPR010994">
    <property type="entry name" value="RuvA_2-like"/>
</dbReference>
<feature type="compositionally biased region" description="Low complexity" evidence="8">
    <location>
        <begin position="239"/>
        <end position="248"/>
    </location>
</feature>
<dbReference type="GO" id="GO:0006312">
    <property type="term" value="P:mitotic recombination"/>
    <property type="evidence" value="ECO:0007669"/>
    <property type="project" value="TreeGrafter"/>
</dbReference>
<dbReference type="Proteomes" id="UP001150569">
    <property type="component" value="Unassembled WGS sequence"/>
</dbReference>
<comment type="similarity">
    <text evidence="2">Belongs to the ERCC1/RAD10/SWI10 family.</text>
</comment>
<dbReference type="PANTHER" id="PTHR12749:SF0">
    <property type="entry name" value="DNA EXCISION REPAIR PROTEIN ERCC-1"/>
    <property type="match status" value="1"/>
</dbReference>
<dbReference type="FunFam" id="1.10.150.20:FF:000017">
    <property type="entry name" value="DNA excision repair protein ERCC-1"/>
    <property type="match status" value="1"/>
</dbReference>
<keyword evidence="3" id="KW-0227">DNA damage</keyword>
<feature type="region of interest" description="Disordered" evidence="8">
    <location>
        <begin position="139"/>
        <end position="258"/>
    </location>
</feature>
<keyword evidence="5" id="KW-0234">DNA repair</keyword>
<dbReference type="InterPro" id="IPR011335">
    <property type="entry name" value="Restrct_endonuc-II-like"/>
</dbReference>
<organism evidence="10 11">
    <name type="scientific">Tieghemiomyces parasiticus</name>
    <dbReference type="NCBI Taxonomy" id="78921"/>
    <lineage>
        <taxon>Eukaryota</taxon>
        <taxon>Fungi</taxon>
        <taxon>Fungi incertae sedis</taxon>
        <taxon>Zoopagomycota</taxon>
        <taxon>Kickxellomycotina</taxon>
        <taxon>Dimargaritomycetes</taxon>
        <taxon>Dimargaritales</taxon>
        <taxon>Dimargaritaceae</taxon>
        <taxon>Tieghemiomyces</taxon>
    </lineage>
</organism>
<evidence type="ECO:0000256" key="3">
    <source>
        <dbReference type="ARBA" id="ARBA00022763"/>
    </source>
</evidence>
<dbReference type="GO" id="GO:0003697">
    <property type="term" value="F:single-stranded DNA binding"/>
    <property type="evidence" value="ECO:0007669"/>
    <property type="project" value="TreeGrafter"/>
</dbReference>
<protein>
    <recommendedName>
        <fullName evidence="7">DNA excision repair protein ERCC-1</fullName>
    </recommendedName>
</protein>
<dbReference type="GO" id="GO:0003684">
    <property type="term" value="F:damaged DNA binding"/>
    <property type="evidence" value="ECO:0007669"/>
    <property type="project" value="InterPro"/>
</dbReference>
<evidence type="ECO:0000256" key="7">
    <source>
        <dbReference type="ARBA" id="ARBA00071993"/>
    </source>
</evidence>
<dbReference type="GO" id="GO:0004519">
    <property type="term" value="F:endonuclease activity"/>
    <property type="evidence" value="ECO:0007669"/>
    <property type="project" value="UniProtKB-KW"/>
</dbReference>
<feature type="compositionally biased region" description="Polar residues" evidence="8">
    <location>
        <begin position="217"/>
        <end position="230"/>
    </location>
</feature>
<gene>
    <name evidence="10" type="primary">RAD10</name>
    <name evidence="10" type="ORF">IWQ60_012306</name>
</gene>
<sequence length="459" mass="48478">MAHSHTATLRTGQRTDGRRDLGAAATSVVKPGYPSTAAPQSDPPAAGRPSGGMPEPFEPLGSMTPRFSRTPFRRRLLLDFSPPQLYPLGLLCRIATGSSTPLPSPPIPSPLPRSLLAMSGQANRLQFAIPTAADVEAYRREQQSKSLQPAARGTTAGPVSEPASATTTNLAPAASGPTGHRPGPAVGPTALAAHAVPGPTPNAAPSATPTGPGQGLPRSTSRFSRGSSAPSARDGRVGAGAAAATTRRVGGGGAPTTHSVLVNSRQYGNPVLEHIRNVPWEYSEIVPDFAVGQTACAVFLSLKYHRLHPEYIGPRIDELRDSYVLRVLLVLVDNDDCQQAIRELTRIAVLTRMTMVLAWSTEEAGRYIETFKALENQAPDTIREKVEAGYLARLTDALTSVRSVNKTDATTLVANLGSFQAMAKATPAELAMCPGFGEQKAKRLYDAFHTPFTAGKDDA</sequence>
<keyword evidence="11" id="KW-1185">Reference proteome</keyword>
<comment type="caution">
    <text evidence="10">The sequence shown here is derived from an EMBL/GenBank/DDBJ whole genome shotgun (WGS) entry which is preliminary data.</text>
</comment>
<reference evidence="10" key="1">
    <citation type="submission" date="2022-07" db="EMBL/GenBank/DDBJ databases">
        <title>Phylogenomic reconstructions and comparative analyses of Kickxellomycotina fungi.</title>
        <authorList>
            <person name="Reynolds N.K."/>
            <person name="Stajich J.E."/>
            <person name="Barry K."/>
            <person name="Grigoriev I.V."/>
            <person name="Crous P."/>
            <person name="Smith M.E."/>
        </authorList>
    </citation>
    <scope>NUCLEOTIDE SEQUENCE</scope>
    <source>
        <strain evidence="10">RSA 861</strain>
    </source>
</reference>
<proteinExistence type="inferred from homology"/>
<evidence type="ECO:0000259" key="9">
    <source>
        <dbReference type="Pfam" id="PF03834"/>
    </source>
</evidence>
<dbReference type="InterPro" id="IPR004579">
    <property type="entry name" value="ERCC1/RAD10/SWI10"/>
</dbReference>
<evidence type="ECO:0000256" key="6">
    <source>
        <dbReference type="ARBA" id="ARBA00023242"/>
    </source>
</evidence>
<dbReference type="CDD" id="cd22325">
    <property type="entry name" value="ERCC1_C-like"/>
    <property type="match status" value="1"/>
</dbReference>
<feature type="compositionally biased region" description="Polar residues" evidence="8">
    <location>
        <begin position="1"/>
        <end position="12"/>
    </location>
</feature>
<dbReference type="SUPFAM" id="SSF52980">
    <property type="entry name" value="Restriction endonuclease-like"/>
    <property type="match status" value="1"/>
</dbReference>
<dbReference type="Pfam" id="PF14520">
    <property type="entry name" value="HHH_5"/>
    <property type="match status" value="1"/>
</dbReference>
<evidence type="ECO:0000256" key="1">
    <source>
        <dbReference type="ARBA" id="ARBA00004123"/>
    </source>
</evidence>
<evidence type="ECO:0000256" key="4">
    <source>
        <dbReference type="ARBA" id="ARBA00023125"/>
    </source>
</evidence>
<evidence type="ECO:0000256" key="5">
    <source>
        <dbReference type="ARBA" id="ARBA00023204"/>
    </source>
</evidence>
<dbReference type="Gene3D" id="3.40.50.10130">
    <property type="match status" value="1"/>
</dbReference>
<dbReference type="Gene3D" id="1.10.150.20">
    <property type="entry name" value="5' to 3' exonuclease, C-terminal subdomain"/>
    <property type="match status" value="1"/>
</dbReference>
<feature type="domain" description="ERCC1-like central" evidence="9">
    <location>
        <begin position="260"/>
        <end position="372"/>
    </location>
</feature>
<keyword evidence="10" id="KW-0540">Nuclease</keyword>
<name>A0A9W7ZMF8_9FUNG</name>
<evidence type="ECO:0000313" key="10">
    <source>
        <dbReference type="EMBL" id="KAJ1905332.1"/>
    </source>
</evidence>
<dbReference type="GO" id="GO:0000110">
    <property type="term" value="C:nucleotide-excision repair factor 1 complex"/>
    <property type="evidence" value="ECO:0007669"/>
    <property type="project" value="TreeGrafter"/>
</dbReference>
<feature type="region of interest" description="Disordered" evidence="8">
    <location>
        <begin position="1"/>
        <end position="66"/>
    </location>
</feature>
<dbReference type="SUPFAM" id="SSF47781">
    <property type="entry name" value="RuvA domain 2-like"/>
    <property type="match status" value="1"/>
</dbReference>
<dbReference type="GO" id="GO:0006289">
    <property type="term" value="P:nucleotide-excision repair"/>
    <property type="evidence" value="ECO:0007669"/>
    <property type="project" value="UniProtKB-ARBA"/>
</dbReference>
<dbReference type="EMBL" id="JANBPT010001758">
    <property type="protein sequence ID" value="KAJ1905332.1"/>
    <property type="molecule type" value="Genomic_DNA"/>
</dbReference>
<keyword evidence="6" id="KW-0539">Nucleus</keyword>
<dbReference type="InterPro" id="IPR047260">
    <property type="entry name" value="ERCC1-like_central_dom"/>
</dbReference>
<evidence type="ECO:0000256" key="2">
    <source>
        <dbReference type="ARBA" id="ARBA00008283"/>
    </source>
</evidence>
<dbReference type="AlphaFoldDB" id="A0A9W7ZMF8"/>
<comment type="subcellular location">
    <subcellularLocation>
        <location evidence="1">Nucleus</location>
    </subcellularLocation>
</comment>
<keyword evidence="10" id="KW-0255">Endonuclease</keyword>
<dbReference type="GO" id="GO:0070914">
    <property type="term" value="P:UV-damage excision repair"/>
    <property type="evidence" value="ECO:0007669"/>
    <property type="project" value="TreeGrafter"/>
</dbReference>
<dbReference type="PANTHER" id="PTHR12749">
    <property type="entry name" value="EXCISION REPAIR CROSS-COMPLEMENTING 1 ERCC1"/>
    <property type="match status" value="1"/>
</dbReference>
<dbReference type="Pfam" id="PF03834">
    <property type="entry name" value="Rad10"/>
    <property type="match status" value="1"/>
</dbReference>